<dbReference type="PANTHER" id="PTHR30399">
    <property type="entry name" value="UNCHARACTERIZED PROTEIN YGJP"/>
    <property type="match status" value="1"/>
</dbReference>
<sequence length="226" mass="27346">MKINLDDLEFNVEIERKRIKNMYLRVRLDRTLFITAHPSVPQHQIEAFIQSRKEWIIKTLKKEAARELQNRKGINGPILYLLGEKKYVKYEISKKSHVLLDDDIITFYVPEINDREIMKAFQNFAKPYLMKILEIQRVRWDRIMEMYRVELPSIKIKMLTSKWGSCLVERSEITMNLSLIHYPLECIDYVLWHEYVHLIVPNHSKRFYDLLSHHMPEYKKAKDRLI</sequence>
<dbReference type="OrthoDB" id="9811177at2"/>
<name>A0A1T4PUZ9_9FIRM</name>
<evidence type="ECO:0000313" key="3">
    <source>
        <dbReference type="Proteomes" id="UP000243297"/>
    </source>
</evidence>
<dbReference type="Gene3D" id="3.30.2010.10">
    <property type="entry name" value="Metalloproteases ('zincins'), catalytic domain"/>
    <property type="match status" value="1"/>
</dbReference>
<dbReference type="STRING" id="118967.SAMN02745191_2183"/>
<dbReference type="Pfam" id="PF01863">
    <property type="entry name" value="YgjP-like"/>
    <property type="match status" value="1"/>
</dbReference>
<feature type="domain" description="YgjP-like metallopeptidase" evidence="1">
    <location>
        <begin position="20"/>
        <end position="225"/>
    </location>
</feature>
<dbReference type="PANTHER" id="PTHR30399:SF1">
    <property type="entry name" value="UTP PYROPHOSPHATASE"/>
    <property type="match status" value="1"/>
</dbReference>
<evidence type="ECO:0000313" key="2">
    <source>
        <dbReference type="EMBL" id="SJZ95375.1"/>
    </source>
</evidence>
<accession>A0A1T4PUZ9</accession>
<dbReference type="Proteomes" id="UP000243297">
    <property type="component" value="Unassembled WGS sequence"/>
</dbReference>
<dbReference type="RefSeq" id="WP_078712576.1">
    <property type="nucleotide sequence ID" value="NZ_FUWY01000007.1"/>
</dbReference>
<keyword evidence="3" id="KW-1185">Reference proteome</keyword>
<dbReference type="EMBL" id="FUWY01000007">
    <property type="protein sequence ID" value="SJZ95375.1"/>
    <property type="molecule type" value="Genomic_DNA"/>
</dbReference>
<evidence type="ECO:0000259" key="1">
    <source>
        <dbReference type="Pfam" id="PF01863"/>
    </source>
</evidence>
<protein>
    <recommendedName>
        <fullName evidence="1">YgjP-like metallopeptidase domain-containing protein</fullName>
    </recommendedName>
</protein>
<dbReference type="InterPro" id="IPR053136">
    <property type="entry name" value="UTP_pyrophosphatase-like"/>
</dbReference>
<organism evidence="2 3">
    <name type="scientific">Anaerorhabdus furcosa</name>
    <dbReference type="NCBI Taxonomy" id="118967"/>
    <lineage>
        <taxon>Bacteria</taxon>
        <taxon>Bacillati</taxon>
        <taxon>Bacillota</taxon>
        <taxon>Erysipelotrichia</taxon>
        <taxon>Erysipelotrichales</taxon>
        <taxon>Erysipelotrichaceae</taxon>
        <taxon>Anaerorhabdus</taxon>
    </lineage>
</organism>
<gene>
    <name evidence="2" type="ORF">SAMN02745191_2183</name>
</gene>
<proteinExistence type="predicted"/>
<dbReference type="CDD" id="cd07344">
    <property type="entry name" value="M48_yhfN_like"/>
    <property type="match status" value="1"/>
</dbReference>
<dbReference type="InterPro" id="IPR002725">
    <property type="entry name" value="YgjP-like_metallopeptidase"/>
</dbReference>
<reference evidence="3" key="1">
    <citation type="submission" date="2017-02" db="EMBL/GenBank/DDBJ databases">
        <authorList>
            <person name="Varghese N."/>
            <person name="Submissions S."/>
        </authorList>
    </citation>
    <scope>NUCLEOTIDE SEQUENCE [LARGE SCALE GENOMIC DNA]</scope>
    <source>
        <strain evidence="3">ATCC 25662</strain>
    </source>
</reference>
<dbReference type="AlphaFoldDB" id="A0A1T4PUZ9"/>